<dbReference type="Pfam" id="PF10282">
    <property type="entry name" value="Lactonase"/>
    <property type="match status" value="1"/>
</dbReference>
<dbReference type="GO" id="GO:0017057">
    <property type="term" value="F:6-phosphogluconolactonase activity"/>
    <property type="evidence" value="ECO:0007669"/>
    <property type="project" value="TreeGrafter"/>
</dbReference>
<dbReference type="Proteomes" id="UP000256779">
    <property type="component" value="Unassembled WGS sequence"/>
</dbReference>
<dbReference type="EMBL" id="QREG01000001">
    <property type="protein sequence ID" value="REE05657.1"/>
    <property type="molecule type" value="Genomic_DNA"/>
</dbReference>
<dbReference type="AlphaFoldDB" id="A0A3D9LGC5"/>
<name>A0A3D9LGC5_MARFU</name>
<dbReference type="InterPro" id="IPR050282">
    <property type="entry name" value="Cycloisomerase_2"/>
</dbReference>
<dbReference type="OrthoDB" id="9790815at2"/>
<keyword evidence="2" id="KW-0313">Glucose metabolism</keyword>
<keyword evidence="5" id="KW-1185">Reference proteome</keyword>
<dbReference type="GO" id="GO:0005829">
    <property type="term" value="C:cytosol"/>
    <property type="evidence" value="ECO:0007669"/>
    <property type="project" value="TreeGrafter"/>
</dbReference>
<dbReference type="InterPro" id="IPR011048">
    <property type="entry name" value="Haem_d1_sf"/>
</dbReference>
<dbReference type="FunFam" id="2.130.10.10:FF:000306">
    <property type="entry name" value="3-carboxymuconate cyclase"/>
    <property type="match status" value="1"/>
</dbReference>
<organism evidence="4 5">
    <name type="scientific">Marinoscillum furvescens DSM 4134</name>
    <dbReference type="NCBI Taxonomy" id="1122208"/>
    <lineage>
        <taxon>Bacteria</taxon>
        <taxon>Pseudomonadati</taxon>
        <taxon>Bacteroidota</taxon>
        <taxon>Cytophagia</taxon>
        <taxon>Cytophagales</taxon>
        <taxon>Reichenbachiellaceae</taxon>
        <taxon>Marinoscillum</taxon>
    </lineage>
</organism>
<comment type="similarity">
    <text evidence="1">Belongs to the cycloisomerase 2 family.</text>
</comment>
<dbReference type="PROSITE" id="PS51257">
    <property type="entry name" value="PROKAR_LIPOPROTEIN"/>
    <property type="match status" value="1"/>
</dbReference>
<evidence type="ECO:0000313" key="5">
    <source>
        <dbReference type="Proteomes" id="UP000256779"/>
    </source>
</evidence>
<dbReference type="InterPro" id="IPR015943">
    <property type="entry name" value="WD40/YVTN_repeat-like_dom_sf"/>
</dbReference>
<dbReference type="SUPFAM" id="SSF51004">
    <property type="entry name" value="C-terminal (heme d1) domain of cytochrome cd1-nitrite reductase"/>
    <property type="match status" value="1"/>
</dbReference>
<accession>A0A3D9LGC5</accession>
<dbReference type="RefSeq" id="WP_115866168.1">
    <property type="nucleotide sequence ID" value="NZ_QREG01000001.1"/>
</dbReference>
<keyword evidence="3" id="KW-0732">Signal</keyword>
<dbReference type="PANTHER" id="PTHR30344">
    <property type="entry name" value="6-PHOSPHOGLUCONOLACTONASE-RELATED"/>
    <property type="match status" value="1"/>
</dbReference>
<dbReference type="InterPro" id="IPR019405">
    <property type="entry name" value="Lactonase_7-beta_prop"/>
</dbReference>
<evidence type="ECO:0000256" key="2">
    <source>
        <dbReference type="ARBA" id="ARBA00022526"/>
    </source>
</evidence>
<protein>
    <submittedName>
        <fullName evidence="4">6-phosphogluconolactonase</fullName>
    </submittedName>
</protein>
<dbReference type="Gene3D" id="2.130.10.10">
    <property type="entry name" value="YVTN repeat-like/Quinoprotein amine dehydrogenase"/>
    <property type="match status" value="1"/>
</dbReference>
<gene>
    <name evidence="4" type="ORF">C7460_101174</name>
</gene>
<evidence type="ECO:0000313" key="4">
    <source>
        <dbReference type="EMBL" id="REE05657.1"/>
    </source>
</evidence>
<proteinExistence type="inferred from homology"/>
<evidence type="ECO:0000256" key="3">
    <source>
        <dbReference type="SAM" id="SignalP"/>
    </source>
</evidence>
<dbReference type="GO" id="GO:0006006">
    <property type="term" value="P:glucose metabolic process"/>
    <property type="evidence" value="ECO:0007669"/>
    <property type="project" value="UniProtKB-KW"/>
</dbReference>
<reference evidence="4 5" key="1">
    <citation type="submission" date="2018-07" db="EMBL/GenBank/DDBJ databases">
        <title>Genomic Encyclopedia of Type Strains, Phase IV (KMG-IV): sequencing the most valuable type-strain genomes for metagenomic binning, comparative biology and taxonomic classification.</title>
        <authorList>
            <person name="Goeker M."/>
        </authorList>
    </citation>
    <scope>NUCLEOTIDE SEQUENCE [LARGE SCALE GENOMIC DNA]</scope>
    <source>
        <strain evidence="4 5">DSM 4134</strain>
    </source>
</reference>
<feature type="signal peptide" evidence="3">
    <location>
        <begin position="1"/>
        <end position="19"/>
    </location>
</feature>
<evidence type="ECO:0000256" key="1">
    <source>
        <dbReference type="ARBA" id="ARBA00005564"/>
    </source>
</evidence>
<dbReference type="PANTHER" id="PTHR30344:SF1">
    <property type="entry name" value="6-PHOSPHOGLUCONOLACTONASE"/>
    <property type="match status" value="1"/>
</dbReference>
<feature type="chain" id="PRO_5017617613" evidence="3">
    <location>
        <begin position="20"/>
        <end position="363"/>
    </location>
</feature>
<comment type="caution">
    <text evidence="4">The sequence shown here is derived from an EMBL/GenBank/DDBJ whole genome shotgun (WGS) entry which is preliminary data.</text>
</comment>
<keyword evidence="2" id="KW-0119">Carbohydrate metabolism</keyword>
<sequence>MKLLKLSLLLAVLAACSPAAPNYDLLIGTYTGEGSEGIYSATFNSETGELSLPALAAKANNPSYLTITPDKKRVYSLGERPDGKVVAYAVEEGGLLPFDTVSAVGKNPCYVDFSTEANAVAAANYSSGDGVIYALNQDGTFVDAVDTFQHVGSGPNEKRQEGPHAHCSIFSPDGKFLYVVDLGIDAVMGYAVKNGKLGEGFVALQLEPGDGPRHLIFYPKRNQAFVINELSNTIVSAQVNTTSGKLNQLDRAYTLPKDFAEHSQCADIHISSDGRFLYGSNRGHNSIAIFSVSESGKLDFLGTESVQGDWPRNFTLTPDERHLLVANQYSDNITVFERNPETGMLTYTGNEVKMSKPVCLKFF</sequence>